<dbReference type="Proteomes" id="UP000789759">
    <property type="component" value="Unassembled WGS sequence"/>
</dbReference>
<evidence type="ECO:0000313" key="2">
    <source>
        <dbReference type="Proteomes" id="UP000789759"/>
    </source>
</evidence>
<accession>A0A9N9K763</accession>
<name>A0A9N9K763_9GLOM</name>
<evidence type="ECO:0000313" key="1">
    <source>
        <dbReference type="EMBL" id="CAG8814575.1"/>
    </source>
</evidence>
<gene>
    <name evidence="1" type="ORF">CPELLU_LOCUS19038</name>
</gene>
<proteinExistence type="predicted"/>
<sequence>IKNNSLVETKACTRYNCIKPLADFTVGKVTHSCCKTCHNNMSQAKKQKRQEIDDCIIEKENMFDFADITDYVYNVLLDSKDLDNDFEGQTRF</sequence>
<keyword evidence="2" id="KW-1185">Reference proteome</keyword>
<dbReference type="EMBL" id="CAJVQA010042136">
    <property type="protein sequence ID" value="CAG8814575.1"/>
    <property type="molecule type" value="Genomic_DNA"/>
</dbReference>
<comment type="caution">
    <text evidence="1">The sequence shown here is derived from an EMBL/GenBank/DDBJ whole genome shotgun (WGS) entry which is preliminary data.</text>
</comment>
<protein>
    <submittedName>
        <fullName evidence="1">13912_t:CDS:1</fullName>
    </submittedName>
</protein>
<organism evidence="1 2">
    <name type="scientific">Cetraspora pellucida</name>
    <dbReference type="NCBI Taxonomy" id="1433469"/>
    <lineage>
        <taxon>Eukaryota</taxon>
        <taxon>Fungi</taxon>
        <taxon>Fungi incertae sedis</taxon>
        <taxon>Mucoromycota</taxon>
        <taxon>Glomeromycotina</taxon>
        <taxon>Glomeromycetes</taxon>
        <taxon>Diversisporales</taxon>
        <taxon>Gigasporaceae</taxon>
        <taxon>Cetraspora</taxon>
    </lineage>
</organism>
<feature type="non-terminal residue" evidence="1">
    <location>
        <position position="1"/>
    </location>
</feature>
<reference evidence="1" key="1">
    <citation type="submission" date="2021-06" db="EMBL/GenBank/DDBJ databases">
        <authorList>
            <person name="Kallberg Y."/>
            <person name="Tangrot J."/>
            <person name="Rosling A."/>
        </authorList>
    </citation>
    <scope>NUCLEOTIDE SEQUENCE</scope>
    <source>
        <strain evidence="1">FL966</strain>
    </source>
</reference>
<dbReference type="AlphaFoldDB" id="A0A9N9K763"/>